<keyword evidence="4" id="KW-0472">Membrane</keyword>
<evidence type="ECO:0000256" key="5">
    <source>
        <dbReference type="ARBA" id="ARBA00023237"/>
    </source>
</evidence>
<gene>
    <name evidence="9" type="ORF">EGT74_03745</name>
</gene>
<dbReference type="InterPro" id="IPR033985">
    <property type="entry name" value="SusD-like_N"/>
</dbReference>
<dbReference type="CDD" id="cd08977">
    <property type="entry name" value="SusD"/>
    <property type="match status" value="1"/>
</dbReference>
<feature type="domain" description="SusD-like N-terminal" evidence="8">
    <location>
        <begin position="70"/>
        <end position="236"/>
    </location>
</feature>
<feature type="chain" id="PRO_5018294067" evidence="6">
    <location>
        <begin position="21"/>
        <end position="488"/>
    </location>
</feature>
<dbReference type="Gene3D" id="1.25.40.390">
    <property type="match status" value="1"/>
</dbReference>
<dbReference type="SUPFAM" id="SSF48452">
    <property type="entry name" value="TPR-like"/>
    <property type="match status" value="1"/>
</dbReference>
<evidence type="ECO:0000256" key="1">
    <source>
        <dbReference type="ARBA" id="ARBA00004442"/>
    </source>
</evidence>
<dbReference type="PROSITE" id="PS51257">
    <property type="entry name" value="PROKAR_LIPOPROTEIN"/>
    <property type="match status" value="1"/>
</dbReference>
<feature type="signal peptide" evidence="6">
    <location>
        <begin position="1"/>
        <end position="20"/>
    </location>
</feature>
<dbReference type="InterPro" id="IPR011990">
    <property type="entry name" value="TPR-like_helical_dom_sf"/>
</dbReference>
<dbReference type="OrthoDB" id="1080118at2"/>
<dbReference type="RefSeq" id="WP_123845183.1">
    <property type="nucleotide sequence ID" value="NZ_RPDH01000001.1"/>
</dbReference>
<reference evidence="9 10" key="1">
    <citation type="submission" date="2018-11" db="EMBL/GenBank/DDBJ databases">
        <title>Chitinophaga lutea sp.nov., isolate from arsenic contaminated soil.</title>
        <authorList>
            <person name="Zong Y."/>
        </authorList>
    </citation>
    <scope>NUCLEOTIDE SEQUENCE [LARGE SCALE GENOMIC DNA]</scope>
    <source>
        <strain evidence="9 10">ZY74</strain>
    </source>
</reference>
<evidence type="ECO:0000259" key="8">
    <source>
        <dbReference type="Pfam" id="PF14322"/>
    </source>
</evidence>
<proteinExistence type="inferred from homology"/>
<evidence type="ECO:0000256" key="4">
    <source>
        <dbReference type="ARBA" id="ARBA00023136"/>
    </source>
</evidence>
<comment type="similarity">
    <text evidence="2">Belongs to the SusD family.</text>
</comment>
<comment type="caution">
    <text evidence="9">The sequence shown here is derived from an EMBL/GenBank/DDBJ whole genome shotgun (WGS) entry which is preliminary data.</text>
</comment>
<dbReference type="Pfam" id="PF14322">
    <property type="entry name" value="SusD-like_3"/>
    <property type="match status" value="1"/>
</dbReference>
<dbReference type="EMBL" id="RPDH01000001">
    <property type="protein sequence ID" value="RPE12673.1"/>
    <property type="molecule type" value="Genomic_DNA"/>
</dbReference>
<dbReference type="GO" id="GO:0009279">
    <property type="term" value="C:cell outer membrane"/>
    <property type="evidence" value="ECO:0007669"/>
    <property type="project" value="UniProtKB-SubCell"/>
</dbReference>
<dbReference type="AlphaFoldDB" id="A0A3N4PV53"/>
<accession>A0A3N4PV53</accession>
<feature type="domain" description="RagB/SusD" evidence="7">
    <location>
        <begin position="353"/>
        <end position="487"/>
    </location>
</feature>
<evidence type="ECO:0000256" key="3">
    <source>
        <dbReference type="ARBA" id="ARBA00022729"/>
    </source>
</evidence>
<evidence type="ECO:0000256" key="2">
    <source>
        <dbReference type="ARBA" id="ARBA00006275"/>
    </source>
</evidence>
<evidence type="ECO:0000256" key="6">
    <source>
        <dbReference type="SAM" id="SignalP"/>
    </source>
</evidence>
<dbReference type="Pfam" id="PF07980">
    <property type="entry name" value="SusD_RagB"/>
    <property type="match status" value="1"/>
</dbReference>
<organism evidence="9 10">
    <name type="scientific">Chitinophaga lutea</name>
    <dbReference type="NCBI Taxonomy" id="2488634"/>
    <lineage>
        <taxon>Bacteria</taxon>
        <taxon>Pseudomonadati</taxon>
        <taxon>Bacteroidota</taxon>
        <taxon>Chitinophagia</taxon>
        <taxon>Chitinophagales</taxon>
        <taxon>Chitinophagaceae</taxon>
        <taxon>Chitinophaga</taxon>
    </lineage>
</organism>
<comment type="subcellular location">
    <subcellularLocation>
        <location evidence="1">Cell outer membrane</location>
    </subcellularLocation>
</comment>
<keyword evidence="3 6" id="KW-0732">Signal</keyword>
<name>A0A3N4PV53_9BACT</name>
<dbReference type="InterPro" id="IPR012944">
    <property type="entry name" value="SusD_RagB_dom"/>
</dbReference>
<evidence type="ECO:0000313" key="10">
    <source>
        <dbReference type="Proteomes" id="UP000278351"/>
    </source>
</evidence>
<sequence length="488" mass="53734">MKLRTTYIAILLAALGGTSACNKQLDKLRPHNVTFEEQQFSSPAGYTKAVWGVYAGVAGRAVTGGFNYNDMQLFLSESHGNNIRALDAAVNRYTDAFNYLNSGEKDLSLTYDYWRGSYSCMLQINKILAHVKDGETNPEILQAKGEALFLRAYVYFNLVRLYGRPYYQNAAGNPGVMLIVTDNNGISFAPPRATVKETYSQVAADLEAALPLLKQNKGNSFAGRYAAFALLSRLYLYMGGTFAQPDNAANQKAKAYADSVILNGGYTLLQGAAYTGYYNSDNPANKEDVFAINAQYANGLISNLYAMPSQINYSGGLYRPSPDLLGLLRSNDLRRKFYVKNVTPGNPNDSLACAKYMLGYVSLYSQSPARYLRLAEMYLNRAEAAVKTGDNNTALADLNTIRLRAGIGDTTGLSGQALFDEILKQRRLELAFEGHVSYDYFRNGLPMVRNYASGNSGPMTIQATDPKVVMRVPIDEITGNPNLKQNEQ</sequence>
<keyword evidence="10" id="KW-1185">Reference proteome</keyword>
<evidence type="ECO:0000313" key="9">
    <source>
        <dbReference type="EMBL" id="RPE12673.1"/>
    </source>
</evidence>
<keyword evidence="5" id="KW-0998">Cell outer membrane</keyword>
<dbReference type="Proteomes" id="UP000278351">
    <property type="component" value="Unassembled WGS sequence"/>
</dbReference>
<protein>
    <submittedName>
        <fullName evidence="9">RagB/SusD family nutrient uptake outer membrane protein</fullName>
    </submittedName>
</protein>
<evidence type="ECO:0000259" key="7">
    <source>
        <dbReference type="Pfam" id="PF07980"/>
    </source>
</evidence>